<dbReference type="Ensembl" id="ENSSDAT00000019687.1">
    <property type="protein sequence ID" value="ENSSDAP00000017301.1"/>
    <property type="gene ID" value="ENSSDAG00000015680.1"/>
</dbReference>
<dbReference type="PANTHER" id="PTHR15107">
    <property type="entry name" value="RETINOBLASTOMA BINDING PROTEIN 8"/>
    <property type="match status" value="1"/>
</dbReference>
<dbReference type="InterPro" id="IPR013882">
    <property type="entry name" value="Ctp1_C"/>
</dbReference>
<comment type="subcellular location">
    <subcellularLocation>
        <location evidence="1">Nucleus</location>
    </subcellularLocation>
</comment>
<dbReference type="Proteomes" id="UP000694422">
    <property type="component" value="Unplaced"/>
</dbReference>
<keyword evidence="6" id="KW-1185">Reference proteome</keyword>
<dbReference type="Pfam" id="PF08573">
    <property type="entry name" value="SAE2"/>
    <property type="match status" value="1"/>
</dbReference>
<keyword evidence="2" id="KW-0227">DNA damage</keyword>
<dbReference type="PANTHER" id="PTHR15107:SF4">
    <property type="entry name" value="DNA ENDONUCLEASE RBBP8"/>
    <property type="match status" value="1"/>
</dbReference>
<evidence type="ECO:0000313" key="6">
    <source>
        <dbReference type="Proteomes" id="UP000694422"/>
    </source>
</evidence>
<proteinExistence type="predicted"/>
<name>A0A8C9Q5L5_SPEDA</name>
<evidence type="ECO:0000256" key="1">
    <source>
        <dbReference type="ARBA" id="ARBA00004123"/>
    </source>
</evidence>
<sequence>ILAGEKEKLASCSRQRFHYIPPNTPENFWEIGFLFTQTCMERDYIKKYLDLCPPPKRWQPYNGMFSRKGKEQKTWMLKKTED</sequence>
<dbReference type="GO" id="GO:0005634">
    <property type="term" value="C:nucleus"/>
    <property type="evidence" value="ECO:0007669"/>
    <property type="project" value="UniProtKB-SubCell"/>
</dbReference>
<dbReference type="InterPro" id="IPR033316">
    <property type="entry name" value="RBBP8-like"/>
</dbReference>
<protein>
    <recommendedName>
        <fullName evidence="4">DNA endonuclease activator Ctp1 C-terminal domain-containing protein</fullName>
    </recommendedName>
</protein>
<keyword evidence="3" id="KW-0539">Nucleus</keyword>
<evidence type="ECO:0000259" key="4">
    <source>
        <dbReference type="Pfam" id="PF08573"/>
    </source>
</evidence>
<reference evidence="5" key="2">
    <citation type="submission" date="2025-09" db="UniProtKB">
        <authorList>
            <consortium name="Ensembl"/>
        </authorList>
    </citation>
    <scope>IDENTIFICATION</scope>
</reference>
<dbReference type="GO" id="GO:0010792">
    <property type="term" value="P:DNA double-strand break processing involved in repair via single-strand annealing"/>
    <property type="evidence" value="ECO:0007669"/>
    <property type="project" value="TreeGrafter"/>
</dbReference>
<evidence type="ECO:0000313" key="5">
    <source>
        <dbReference type="Ensembl" id="ENSSDAP00000017301.1"/>
    </source>
</evidence>
<evidence type="ECO:0000256" key="3">
    <source>
        <dbReference type="ARBA" id="ARBA00023242"/>
    </source>
</evidence>
<organism evidence="5 6">
    <name type="scientific">Spermophilus dauricus</name>
    <name type="common">Daurian ground squirrel</name>
    <dbReference type="NCBI Taxonomy" id="99837"/>
    <lineage>
        <taxon>Eukaryota</taxon>
        <taxon>Metazoa</taxon>
        <taxon>Chordata</taxon>
        <taxon>Craniata</taxon>
        <taxon>Vertebrata</taxon>
        <taxon>Euteleostomi</taxon>
        <taxon>Mammalia</taxon>
        <taxon>Eutheria</taxon>
        <taxon>Euarchontoglires</taxon>
        <taxon>Glires</taxon>
        <taxon>Rodentia</taxon>
        <taxon>Sciuromorpha</taxon>
        <taxon>Sciuridae</taxon>
        <taxon>Xerinae</taxon>
        <taxon>Marmotini</taxon>
        <taxon>Spermophilus</taxon>
    </lineage>
</organism>
<accession>A0A8C9Q5L5</accession>
<feature type="domain" description="DNA endonuclease activator Ctp1 C-terminal" evidence="4">
    <location>
        <begin position="7"/>
        <end position="37"/>
    </location>
</feature>
<reference evidence="5" key="1">
    <citation type="submission" date="2025-08" db="UniProtKB">
        <authorList>
            <consortium name="Ensembl"/>
        </authorList>
    </citation>
    <scope>IDENTIFICATION</scope>
</reference>
<dbReference type="AlphaFoldDB" id="A0A8C9Q5L5"/>
<dbReference type="GO" id="GO:0003684">
    <property type="term" value="F:damaged DNA binding"/>
    <property type="evidence" value="ECO:0007669"/>
    <property type="project" value="TreeGrafter"/>
</dbReference>
<evidence type="ECO:0000256" key="2">
    <source>
        <dbReference type="ARBA" id="ARBA00022763"/>
    </source>
</evidence>